<dbReference type="InterPro" id="IPR039561">
    <property type="entry name" value="Peptidase_M15C"/>
</dbReference>
<reference evidence="3 4" key="1">
    <citation type="submission" date="2018-07" db="EMBL/GenBank/DDBJ databases">
        <title>Desertimonas flava gen. nov. sp. nov.</title>
        <authorList>
            <person name="Liu S."/>
        </authorList>
    </citation>
    <scope>NUCLEOTIDE SEQUENCE [LARGE SCALE GENOMIC DNA]</scope>
    <source>
        <strain evidence="3 4">16Sb5-5</strain>
    </source>
</reference>
<dbReference type="AlphaFoldDB" id="A0A367YY28"/>
<protein>
    <recommendedName>
        <fullName evidence="2">Peptidase M15C domain-containing protein</fullName>
    </recommendedName>
</protein>
<keyword evidence="4" id="KW-1185">Reference proteome</keyword>
<dbReference type="InterPro" id="IPR009045">
    <property type="entry name" value="Zn_M74/Hedgehog-like"/>
</dbReference>
<comment type="caution">
    <text evidence="3">The sequence shown here is derived from an EMBL/GenBank/DDBJ whole genome shotgun (WGS) entry which is preliminary data.</text>
</comment>
<gene>
    <name evidence="3" type="ORF">DT076_05275</name>
</gene>
<evidence type="ECO:0000313" key="4">
    <source>
        <dbReference type="Proteomes" id="UP000252770"/>
    </source>
</evidence>
<feature type="region of interest" description="Disordered" evidence="1">
    <location>
        <begin position="71"/>
        <end position="92"/>
    </location>
</feature>
<feature type="compositionally biased region" description="Low complexity" evidence="1">
    <location>
        <begin position="155"/>
        <end position="225"/>
    </location>
</feature>
<evidence type="ECO:0000256" key="1">
    <source>
        <dbReference type="SAM" id="MobiDB-lite"/>
    </source>
</evidence>
<dbReference type="Gene3D" id="3.30.1380.10">
    <property type="match status" value="1"/>
</dbReference>
<feature type="domain" description="Peptidase M15C" evidence="2">
    <location>
        <begin position="690"/>
        <end position="770"/>
    </location>
</feature>
<dbReference type="EMBL" id="QOUI01000002">
    <property type="protein sequence ID" value="RCK70803.1"/>
    <property type="molecule type" value="Genomic_DNA"/>
</dbReference>
<evidence type="ECO:0000313" key="3">
    <source>
        <dbReference type="EMBL" id="RCK70803.1"/>
    </source>
</evidence>
<dbReference type="Pfam" id="PF13539">
    <property type="entry name" value="Peptidase_M15_4"/>
    <property type="match status" value="1"/>
</dbReference>
<accession>A0A367YY28</accession>
<dbReference type="Proteomes" id="UP000252770">
    <property type="component" value="Unassembled WGS sequence"/>
</dbReference>
<dbReference type="InterPro" id="IPR013207">
    <property type="entry name" value="LGFP"/>
</dbReference>
<dbReference type="SUPFAM" id="SSF55166">
    <property type="entry name" value="Hedgehog/DD-peptidase"/>
    <property type="match status" value="1"/>
</dbReference>
<proteinExistence type="predicted"/>
<dbReference type="RefSeq" id="WP_114125573.1">
    <property type="nucleotide sequence ID" value="NZ_QOUI01000002.1"/>
</dbReference>
<sequence>MSRLRPVPVLLLAFVLVGTLLPTAVASPRLELSATAAVAAEDAATDAVRITVAGTWSGDDPLDDVTLTAGEETPEAGGARAEDTGGAGTAEADACRGDADRVVCTTVVPGVREGEECHLDLVAVVTGRSGSAEIRAELDEAVPVEGWCTTRDDGVTPPAAPASEPAASASAVVPDPSAPASPSATAPSAPSPSSTPTSTAVPMPETPTPSAAPTSAAPTETASPSAPAPSGPGTEVAEKQPDTDPEEPGLRSRSRAAAPAETPIARRYRETGGADGPLGAVVAAERPVAGGRYARYEGGHLYQPPGADTAWIVRGAVLARYTALGGPAESGFPSQDEWCGLPEDGCLQKFDRAWIYWSPGAGAHPVTGAIRSAYGRHGWERGPLGFPTQAEWCGLRDGGCLQKFTGGTVYWSSGTGAHPVWGAVLGAYGRAGWERGALRMPVEDEWCGLRGGGCLQKFQGGTVYWSPGTGAHPVWGSILGAYGRAGWERGTLGFPIQAEWCGLVDGGCLQKFTGGSIYWSPFTGAHAVWGAILTHWAGYGYERSVLGYPDGDERCSGGTCTQTFDEGRITWSRSAGARATSPFRYVTLPVSSADVRHTYRAGCPVGPSRLRKIVMLHRDQGDRLRFGEMIVRDFLADDVVAAFRAAYERDYPIARMDNPNVWKGDDPDQMAANNTSGFNCRKVVGNPYAVSPHSYGTALDVNPVQNPYQDANGRWWPSNGKGWILGGGLNRPKEHPAVLTTGSTLTDALEDRGFFWGGRWANRDYQHFEY</sequence>
<feature type="region of interest" description="Disordered" evidence="1">
    <location>
        <begin position="145"/>
        <end position="277"/>
    </location>
</feature>
<evidence type="ECO:0000259" key="2">
    <source>
        <dbReference type="Pfam" id="PF13539"/>
    </source>
</evidence>
<dbReference type="Pfam" id="PF08310">
    <property type="entry name" value="LGFP"/>
    <property type="match status" value="6"/>
</dbReference>
<organism evidence="3 4">
    <name type="scientific">Desertihabitans brevis</name>
    <dbReference type="NCBI Taxonomy" id="2268447"/>
    <lineage>
        <taxon>Bacteria</taxon>
        <taxon>Bacillati</taxon>
        <taxon>Actinomycetota</taxon>
        <taxon>Actinomycetes</taxon>
        <taxon>Propionibacteriales</taxon>
        <taxon>Propionibacteriaceae</taxon>
        <taxon>Desertihabitans</taxon>
    </lineage>
</organism>
<dbReference type="GO" id="GO:0008233">
    <property type="term" value="F:peptidase activity"/>
    <property type="evidence" value="ECO:0007669"/>
    <property type="project" value="InterPro"/>
</dbReference>
<name>A0A367YY28_9ACTN</name>